<dbReference type="Pfam" id="PF07004">
    <property type="entry name" value="SHIPPO-rpt"/>
    <property type="match status" value="1"/>
</dbReference>
<sequence>MFSFGYKNLYDPKPIKPGPGDYELRKDLSVQTIQNKEKIIHRSISNKKLQNDDSFIHRLKNHNDCYGEYQLNAQRKLPELISKQQNKHSFTTSERSNCFLLPAISKGPQYYDVQDIKSDRSLNIGKYSSRKDIFDIQKDDISKNNCSKFDRSISIEQKMHKPKNHWSQDKPNRKYVVSYYQRVKPIPKFREYSYVSKDKIGPSLIDYPKDKIKGRTFKKDQRFKIAKINKVDIHQEYFIQKLVKNKDYVQSGEKDSSSSEEFINLKILDFTEKVFFDKQIRLKKPQQDVMRQKAPGPGNYDIKVQSGKQYSFPKGKRYNKFFWDFF</sequence>
<gene>
    <name evidence="1" type="ORF">PPRIM_AZ9-3.1.T0420235</name>
</gene>
<organism evidence="1 2">
    <name type="scientific">Paramecium primaurelia</name>
    <dbReference type="NCBI Taxonomy" id="5886"/>
    <lineage>
        <taxon>Eukaryota</taxon>
        <taxon>Sar</taxon>
        <taxon>Alveolata</taxon>
        <taxon>Ciliophora</taxon>
        <taxon>Intramacronucleata</taxon>
        <taxon>Oligohymenophorea</taxon>
        <taxon>Peniculida</taxon>
        <taxon>Parameciidae</taxon>
        <taxon>Paramecium</taxon>
    </lineage>
</organism>
<dbReference type="EMBL" id="CAJJDM010000041">
    <property type="protein sequence ID" value="CAD8068589.1"/>
    <property type="molecule type" value="Genomic_DNA"/>
</dbReference>
<evidence type="ECO:0000313" key="1">
    <source>
        <dbReference type="EMBL" id="CAD8068589.1"/>
    </source>
</evidence>
<proteinExistence type="predicted"/>
<accession>A0A8S1LP47</accession>
<name>A0A8S1LP47_PARPR</name>
<dbReference type="InterPro" id="IPR010736">
    <property type="entry name" value="SHIPPO-rpt"/>
</dbReference>
<dbReference type="Proteomes" id="UP000688137">
    <property type="component" value="Unassembled WGS sequence"/>
</dbReference>
<reference evidence="1" key="1">
    <citation type="submission" date="2021-01" db="EMBL/GenBank/DDBJ databases">
        <authorList>
            <consortium name="Genoscope - CEA"/>
            <person name="William W."/>
        </authorList>
    </citation>
    <scope>NUCLEOTIDE SEQUENCE</scope>
</reference>
<dbReference type="AlphaFoldDB" id="A0A8S1LP47"/>
<comment type="caution">
    <text evidence="1">The sequence shown here is derived from an EMBL/GenBank/DDBJ whole genome shotgun (WGS) entry which is preliminary data.</text>
</comment>
<dbReference type="OMA" id="KNHNDCY"/>
<keyword evidence="2" id="KW-1185">Reference proteome</keyword>
<evidence type="ECO:0000313" key="2">
    <source>
        <dbReference type="Proteomes" id="UP000688137"/>
    </source>
</evidence>
<protein>
    <submittedName>
        <fullName evidence="1">Uncharacterized protein</fullName>
    </submittedName>
</protein>